<dbReference type="AlphaFoldDB" id="A0A9Q0WJU1"/>
<keyword evidence="1" id="KW-0472">Membrane</keyword>
<keyword evidence="3" id="KW-1185">Reference proteome</keyword>
<keyword evidence="1" id="KW-1133">Transmembrane helix</keyword>
<reference evidence="2" key="1">
    <citation type="submission" date="2022-11" db="EMBL/GenBank/DDBJ databases">
        <authorList>
            <person name="Hyden B.L."/>
            <person name="Feng K."/>
            <person name="Yates T."/>
            <person name="Jawdy S."/>
            <person name="Smart L.B."/>
            <person name="Muchero W."/>
        </authorList>
    </citation>
    <scope>NUCLEOTIDE SEQUENCE</scope>
    <source>
        <tissue evidence="2">Shoot tip</tissue>
    </source>
</reference>
<keyword evidence="1" id="KW-0812">Transmembrane</keyword>
<dbReference type="EMBL" id="JAPFFM010000003">
    <property type="protein sequence ID" value="KAJ6768602.1"/>
    <property type="molecule type" value="Genomic_DNA"/>
</dbReference>
<accession>A0A9Q0WJU1</accession>
<name>A0A9Q0WJU1_9ROSI</name>
<feature type="transmembrane region" description="Helical" evidence="1">
    <location>
        <begin position="12"/>
        <end position="30"/>
    </location>
</feature>
<sequence>MVLLMGLSVQWIMDFVVAGISLVIGLGVSAF</sequence>
<evidence type="ECO:0000256" key="1">
    <source>
        <dbReference type="SAM" id="Phobius"/>
    </source>
</evidence>
<evidence type="ECO:0000313" key="3">
    <source>
        <dbReference type="Proteomes" id="UP001151752"/>
    </source>
</evidence>
<comment type="caution">
    <text evidence="2">The sequence shown here is derived from an EMBL/GenBank/DDBJ whole genome shotgun (WGS) entry which is preliminary data.</text>
</comment>
<gene>
    <name evidence="2" type="ORF">OIU74_022294</name>
</gene>
<dbReference type="Proteomes" id="UP001151752">
    <property type="component" value="Chromosome 8"/>
</dbReference>
<proteinExistence type="predicted"/>
<protein>
    <submittedName>
        <fullName evidence="2">Uncharacterized protein</fullName>
    </submittedName>
</protein>
<evidence type="ECO:0000313" key="2">
    <source>
        <dbReference type="EMBL" id="KAJ6768602.1"/>
    </source>
</evidence>
<organism evidence="2 3">
    <name type="scientific">Salix koriyanagi</name>
    <dbReference type="NCBI Taxonomy" id="2511006"/>
    <lineage>
        <taxon>Eukaryota</taxon>
        <taxon>Viridiplantae</taxon>
        <taxon>Streptophyta</taxon>
        <taxon>Embryophyta</taxon>
        <taxon>Tracheophyta</taxon>
        <taxon>Spermatophyta</taxon>
        <taxon>Magnoliopsida</taxon>
        <taxon>eudicotyledons</taxon>
        <taxon>Gunneridae</taxon>
        <taxon>Pentapetalae</taxon>
        <taxon>rosids</taxon>
        <taxon>fabids</taxon>
        <taxon>Malpighiales</taxon>
        <taxon>Salicaceae</taxon>
        <taxon>Saliceae</taxon>
        <taxon>Salix</taxon>
    </lineage>
</organism>
<reference evidence="2" key="2">
    <citation type="journal article" date="2023" name="Int. J. Mol. Sci.">
        <title>De Novo Assembly and Annotation of 11 Diverse Shrub Willow (Salix) Genomes Reveals Novel Gene Organization in Sex-Linked Regions.</title>
        <authorList>
            <person name="Hyden B."/>
            <person name="Feng K."/>
            <person name="Yates T.B."/>
            <person name="Jawdy S."/>
            <person name="Cereghino C."/>
            <person name="Smart L.B."/>
            <person name="Muchero W."/>
        </authorList>
    </citation>
    <scope>NUCLEOTIDE SEQUENCE</scope>
    <source>
        <tissue evidence="2">Shoot tip</tissue>
    </source>
</reference>